<feature type="transmembrane region" description="Helical" evidence="1">
    <location>
        <begin position="89"/>
        <end position="108"/>
    </location>
</feature>
<sequence>MTIDAVRSRPRLVTTVLVGAAGLLLLCAGARLTHLDDLIGWPFPAFNAFTPLLYLPAYPLAAVALLRYVRQRGSDTRGPAEAARPARAITMGAVAVAMVGVIASHLVWTVPEFVGAGQRAGSASTAASVRLMTANVNGANTEVARIAEQLDRERPGLLLLEEYTPLIAGRLHGLTQLRAFPYVVERPSLEPYGYAVFSRFPLTGRPDLNSAGFPFARMDVALGGGRHVELVVVHTRSPVGATYTRRWARQLADLRTDACQARRPLVFAGDFNATRDHRPFRRLLACGLHDAHDVAGGGWSPTWSATAWWKETTRIDHILVSSDITVSRYHRGSPFGSDHLPISADLRI</sequence>
<comment type="caution">
    <text evidence="3">The sequence shown here is derived from an EMBL/GenBank/DDBJ whole genome shotgun (WGS) entry which is preliminary data.</text>
</comment>
<keyword evidence="3" id="KW-0378">Hydrolase</keyword>
<dbReference type="EMBL" id="JALKFT010000006">
    <property type="protein sequence ID" value="MCK9875678.1"/>
    <property type="molecule type" value="Genomic_DNA"/>
</dbReference>
<gene>
    <name evidence="3" type="ORF">MXD59_07815</name>
</gene>
<dbReference type="InterPro" id="IPR036691">
    <property type="entry name" value="Endo/exonu/phosph_ase_sf"/>
</dbReference>
<dbReference type="RefSeq" id="WP_248824097.1">
    <property type="nucleotide sequence ID" value="NZ_JALKFT010000006.1"/>
</dbReference>
<keyword evidence="1" id="KW-0812">Transmembrane</keyword>
<dbReference type="GO" id="GO:0004519">
    <property type="term" value="F:endonuclease activity"/>
    <property type="evidence" value="ECO:0007669"/>
    <property type="project" value="UniProtKB-KW"/>
</dbReference>
<dbReference type="InterPro" id="IPR005135">
    <property type="entry name" value="Endo/exonuclease/phosphatase"/>
</dbReference>
<evidence type="ECO:0000313" key="3">
    <source>
        <dbReference type="EMBL" id="MCK9875678.1"/>
    </source>
</evidence>
<evidence type="ECO:0000256" key="1">
    <source>
        <dbReference type="SAM" id="Phobius"/>
    </source>
</evidence>
<organism evidence="3 4">
    <name type="scientific">Frankia umida</name>
    <dbReference type="NCBI Taxonomy" id="573489"/>
    <lineage>
        <taxon>Bacteria</taxon>
        <taxon>Bacillati</taxon>
        <taxon>Actinomycetota</taxon>
        <taxon>Actinomycetes</taxon>
        <taxon>Frankiales</taxon>
        <taxon>Frankiaceae</taxon>
        <taxon>Frankia</taxon>
    </lineage>
</organism>
<evidence type="ECO:0000259" key="2">
    <source>
        <dbReference type="Pfam" id="PF03372"/>
    </source>
</evidence>
<reference evidence="3 4" key="1">
    <citation type="submission" date="2022-04" db="EMBL/GenBank/DDBJ databases">
        <title>Genome diversity in the genus Frankia.</title>
        <authorList>
            <person name="Carlos-Shanley C."/>
            <person name="Hahn D."/>
        </authorList>
    </citation>
    <scope>NUCLEOTIDE SEQUENCE [LARGE SCALE GENOMIC DNA]</scope>
    <source>
        <strain evidence="3 4">Ag45/Mut15</strain>
    </source>
</reference>
<feature type="transmembrane region" description="Helical" evidence="1">
    <location>
        <begin position="52"/>
        <end position="69"/>
    </location>
</feature>
<feature type="domain" description="Endonuclease/exonuclease/phosphatase" evidence="2">
    <location>
        <begin position="132"/>
        <end position="339"/>
    </location>
</feature>
<keyword evidence="3" id="KW-0255">Endonuclease</keyword>
<accession>A0ABT0JVX2</accession>
<dbReference type="SUPFAM" id="SSF56219">
    <property type="entry name" value="DNase I-like"/>
    <property type="match status" value="1"/>
</dbReference>
<feature type="transmembrane region" description="Helical" evidence="1">
    <location>
        <begin position="12"/>
        <end position="32"/>
    </location>
</feature>
<dbReference type="Pfam" id="PF03372">
    <property type="entry name" value="Exo_endo_phos"/>
    <property type="match status" value="1"/>
</dbReference>
<protein>
    <submittedName>
        <fullName evidence="3">Endonuclease/exonuclease/phosphatase family protein</fullName>
    </submittedName>
</protein>
<dbReference type="Gene3D" id="3.60.10.10">
    <property type="entry name" value="Endonuclease/exonuclease/phosphatase"/>
    <property type="match status" value="1"/>
</dbReference>
<keyword evidence="1" id="KW-1133">Transmembrane helix</keyword>
<dbReference type="Proteomes" id="UP001201873">
    <property type="component" value="Unassembled WGS sequence"/>
</dbReference>
<evidence type="ECO:0000313" key="4">
    <source>
        <dbReference type="Proteomes" id="UP001201873"/>
    </source>
</evidence>
<keyword evidence="3" id="KW-0540">Nuclease</keyword>
<name>A0ABT0JVX2_9ACTN</name>
<keyword evidence="1" id="KW-0472">Membrane</keyword>
<keyword evidence="4" id="KW-1185">Reference proteome</keyword>
<proteinExistence type="predicted"/>